<keyword evidence="1" id="KW-0472">Membrane</keyword>
<proteinExistence type="predicted"/>
<organism evidence="2 3">
    <name type="scientific">Bacteroides intestinalis</name>
    <dbReference type="NCBI Taxonomy" id="329854"/>
    <lineage>
        <taxon>Bacteria</taxon>
        <taxon>Pseudomonadati</taxon>
        <taxon>Bacteroidota</taxon>
        <taxon>Bacteroidia</taxon>
        <taxon>Bacteroidales</taxon>
        <taxon>Bacteroidaceae</taxon>
        <taxon>Bacteroides</taxon>
    </lineage>
</organism>
<accession>A0A3E4KYN8</accession>
<keyword evidence="3" id="KW-1185">Reference proteome</keyword>
<sequence length="368" mass="41021">MNVDFNKQQFQQMMDKAYQFGSNRPSGMTRDEYCQQYIIDHLSNVSQSEAQEIVEKIKIGIDTFNRGIDTFATEDGFNHQAAIASLIKGKSQQECFDILVNILLVAHVAKIDPSEFNTLTDEKLKSLREQIISGREVADDTIAILQQEAINAMEEMNIIGANIPESIESSTGDITELRKFLADSDNTLYTAVLTYIDSRNGKINEFSESTPENIGMTVAAGIQEAKVTTQLQDNIIDLPTWAKWIKIIGGVLLWGTLLLSGIFLAFFGIMPLCMLIFNWLGAGTFATIIALAVALYGSFEVSEFIQKHLIEPTINKAGELYDKLIQWIEKKRQDNPATMEAVQNLETSATNIMETESGTNVQPQVVLE</sequence>
<keyword evidence="1" id="KW-0812">Transmembrane</keyword>
<feature type="transmembrane region" description="Helical" evidence="1">
    <location>
        <begin position="276"/>
        <end position="299"/>
    </location>
</feature>
<keyword evidence="1" id="KW-1133">Transmembrane helix</keyword>
<gene>
    <name evidence="2" type="ORF">EAJ06_07145</name>
</gene>
<reference evidence="2 3" key="1">
    <citation type="journal article" date="2019" name="Science, e1252229">
        <title>Invertible promoters mediate bacterial phase variation, antibiotic resistance, and host adaptation in the gut.</title>
        <authorList>
            <person name="Jiang X."/>
            <person name="Hall A.B."/>
            <person name="Arthur T.D."/>
            <person name="Plichta D.R."/>
            <person name="Covington C.T."/>
            <person name="Poyet M."/>
            <person name="Crothers J."/>
            <person name="Moses P.L."/>
            <person name="Tolonen A.C."/>
            <person name="Vlamakis H."/>
            <person name="Alm E.J."/>
            <person name="Xavier R.J."/>
        </authorList>
    </citation>
    <scope>NUCLEOTIDE SEQUENCE [LARGE SCALE GENOMIC DNA]</scope>
    <source>
        <strain evidence="3">bf_0095</strain>
    </source>
</reference>
<evidence type="ECO:0000313" key="2">
    <source>
        <dbReference type="EMBL" id="RYT81450.1"/>
    </source>
</evidence>
<dbReference type="Proteomes" id="UP000291191">
    <property type="component" value="Unassembled WGS sequence"/>
</dbReference>
<protein>
    <submittedName>
        <fullName evidence="2">Uncharacterized protein</fullName>
    </submittedName>
</protein>
<name>A0A3E4KYN8_9BACE</name>
<dbReference type="EMBL" id="RCXO01000006">
    <property type="protein sequence ID" value="RYT81450.1"/>
    <property type="molecule type" value="Genomic_DNA"/>
</dbReference>
<evidence type="ECO:0000313" key="3">
    <source>
        <dbReference type="Proteomes" id="UP000291191"/>
    </source>
</evidence>
<evidence type="ECO:0000256" key="1">
    <source>
        <dbReference type="SAM" id="Phobius"/>
    </source>
</evidence>
<dbReference type="RefSeq" id="WP_117706865.1">
    <property type="nucleotide sequence ID" value="NZ_JAQEBS010000002.1"/>
</dbReference>
<feature type="transmembrane region" description="Helical" evidence="1">
    <location>
        <begin position="251"/>
        <end position="270"/>
    </location>
</feature>
<dbReference type="AlphaFoldDB" id="A0A3E4KYN8"/>
<comment type="caution">
    <text evidence="2">The sequence shown here is derived from an EMBL/GenBank/DDBJ whole genome shotgun (WGS) entry which is preliminary data.</text>
</comment>